<dbReference type="PANTHER" id="PTHR31014">
    <property type="entry name" value="MITOCHONDRIAL TRANSLATION SYSTEM COMPONENT PET127-RELATED"/>
    <property type="match status" value="1"/>
</dbReference>
<dbReference type="PANTHER" id="PTHR31014:SF0">
    <property type="entry name" value="MITOCHONDRIAL TRANSLATION SYSTEM COMPONENT PET127-RELATED"/>
    <property type="match status" value="1"/>
</dbReference>
<dbReference type="InterPro" id="IPR013943">
    <property type="entry name" value="Pet127"/>
</dbReference>
<accession>A0A7T7BMP1</accession>
<name>A0A7T7BMP1_PENDI</name>
<organism evidence="2 3">
    <name type="scientific">Penicillium digitatum</name>
    <name type="common">Green mold</name>
    <dbReference type="NCBI Taxonomy" id="36651"/>
    <lineage>
        <taxon>Eukaryota</taxon>
        <taxon>Fungi</taxon>
        <taxon>Dikarya</taxon>
        <taxon>Ascomycota</taxon>
        <taxon>Pezizomycotina</taxon>
        <taxon>Eurotiomycetes</taxon>
        <taxon>Eurotiomycetidae</taxon>
        <taxon>Eurotiales</taxon>
        <taxon>Aspergillaceae</taxon>
        <taxon>Penicillium</taxon>
    </lineage>
</organism>
<protein>
    <submittedName>
        <fullName evidence="2">Mitochondrial mRNA processing protein, putative</fullName>
    </submittedName>
</protein>
<dbReference type="KEGG" id="pdp:PDIP_18180"/>
<feature type="region of interest" description="Disordered" evidence="1">
    <location>
        <begin position="193"/>
        <end position="295"/>
    </location>
</feature>
<dbReference type="AlphaFoldDB" id="A0A7T7BMP1"/>
<evidence type="ECO:0000313" key="3">
    <source>
        <dbReference type="Proteomes" id="UP000595662"/>
    </source>
</evidence>
<feature type="compositionally biased region" description="Acidic residues" evidence="1">
    <location>
        <begin position="734"/>
        <end position="755"/>
    </location>
</feature>
<gene>
    <name evidence="2" type="ORF">Pdw03_0319</name>
</gene>
<dbReference type="RefSeq" id="XP_014537509.2">
    <property type="nucleotide sequence ID" value="XM_014682023.2"/>
</dbReference>
<feature type="compositionally biased region" description="Basic and acidic residues" evidence="1">
    <location>
        <begin position="194"/>
        <end position="229"/>
    </location>
</feature>
<dbReference type="GO" id="GO:0005740">
    <property type="term" value="C:mitochondrial envelope"/>
    <property type="evidence" value="ECO:0007669"/>
    <property type="project" value="TreeGrafter"/>
</dbReference>
<evidence type="ECO:0000256" key="1">
    <source>
        <dbReference type="SAM" id="MobiDB-lite"/>
    </source>
</evidence>
<reference evidence="2 3" key="1">
    <citation type="submission" date="2020-08" db="EMBL/GenBank/DDBJ databases">
        <title>The completed genome sequence of the pathogenic ascomycete fungus Penicillium digitatum.</title>
        <authorList>
            <person name="Wang M."/>
        </authorList>
    </citation>
    <scope>NUCLEOTIDE SEQUENCE [LARGE SCALE GENOMIC DNA]</scope>
    <source>
        <strain evidence="2 3">PdW03</strain>
    </source>
</reference>
<evidence type="ECO:0000313" key="2">
    <source>
        <dbReference type="EMBL" id="QQK45421.1"/>
    </source>
</evidence>
<feature type="region of interest" description="Disordered" evidence="1">
    <location>
        <begin position="785"/>
        <end position="860"/>
    </location>
</feature>
<dbReference type="Pfam" id="PF08634">
    <property type="entry name" value="Pet127"/>
    <property type="match status" value="1"/>
</dbReference>
<sequence length="970" mass="110890">MLRTSSRSVSGPLSRHVCLSCLARPGALSLRQFHRISALRTDSVEIKPEANSFDASTESSVPLLPNGQIPEKKDVASAKRQKYLRWQRKARPLTASTWAEMTASQKNNYKKRHRLLFEKFRADTSTLDKGDIALPEAVNLEVEQAKAAQSEGTISEGALPEATPSEAVPLEAASSEAARVEAEKIKALQQKVMTDMEAKRERKAKMKEEKRLADAKNEARTSQKKKDIESEPEAEVLTEGSADTPAASKPKKSTLNLKSTSNVMAQILETSSKNGVARPNKPEKEEGEKEEEEEEEVLDFLQKYITSKDRGRLSSRDENLRLKEVHVPLPPVPRVAFGLDRVLFNPGVYQLRDPRSLVYNFDPYLDQIMPVTEFDFSTLKPYVTSSQDVTACEMTKKNEKKYYGSSSSMTSVLAHFHYLLSAWRPVDTSKITQGFEDPLRTFTRLLRAPTAMFLRYKEKEDIYAIDADKEYDYANILMNLGKSMEKQLTMPKEQFERYRRSDANKITAEEEAATPESYHYSTVGKFLMRSQLDAYDPRLPGTGMFDLKTRAVVSIRMEATEHERGMGYEIRRRYGKWESYEREYFDMIRAAFLKYSLQVRVGRMDGIFVAYHNIERIFGFQYIPLDEMDQALHGTPNTALGDKEFELSLGLWEKILDKATQKYPKKSLRFHFETREDTVPYMYIVAQPVTDEEIEAIQTKNKAHIDAIQDRLLNPEQFIDRSAEAAVGEHESAEESADELEEESEEDLDEEDENEALYPDEPTDSEFKILYSKHSTEAEFLYAEAGSAEAEAEAEAEPVHLKEDPSAESLADSLFPKEEGEEASEAEKAEYDPSFELSQAPEPPVEPTKTVPKRDRPNFNDYDENAFGMALVVKSKVNDVPVQRPTWFTDGDRWTVDYELNELTVEESNQVLRACKKRRNVALRKNVQDHGRSFFTTLKRVTDRGRAWRKRMDEKDRERGILVYKDSSEM</sequence>
<proteinExistence type="predicted"/>
<feature type="region of interest" description="Disordered" evidence="1">
    <location>
        <begin position="148"/>
        <end position="175"/>
    </location>
</feature>
<dbReference type="VEuPathDB" id="FungiDB:PDIP_18180"/>
<dbReference type="EMBL" id="CP060777">
    <property type="protein sequence ID" value="QQK45421.1"/>
    <property type="molecule type" value="Genomic_DNA"/>
</dbReference>
<feature type="compositionally biased region" description="Polar residues" evidence="1">
    <location>
        <begin position="253"/>
        <end position="274"/>
    </location>
</feature>
<feature type="region of interest" description="Disordered" evidence="1">
    <location>
        <begin position="724"/>
        <end position="764"/>
    </location>
</feature>
<dbReference type="Proteomes" id="UP000595662">
    <property type="component" value="Chromosome 4"/>
</dbReference>
<feature type="compositionally biased region" description="Basic and acidic residues" evidence="1">
    <location>
        <begin position="724"/>
        <end position="733"/>
    </location>
</feature>
<dbReference type="GO" id="GO:0000964">
    <property type="term" value="P:mitochondrial RNA 5'-end processing"/>
    <property type="evidence" value="ECO:0007669"/>
    <property type="project" value="TreeGrafter"/>
</dbReference>
<dbReference type="GeneID" id="26230141"/>